<accession>A0A425HL45</accession>
<dbReference type="Proteomes" id="UP000284452">
    <property type="component" value="Apicoplast Api"/>
</dbReference>
<dbReference type="InterPro" id="IPR055346">
    <property type="entry name" value="Fe-S_cluster_assembly_SufBD"/>
</dbReference>
<dbReference type="EMBL" id="AHIV02005693">
    <property type="protein sequence ID" value="RQX66441.1"/>
    <property type="molecule type" value="Genomic_DNA"/>
</dbReference>
<dbReference type="PANTHER" id="PTHR30508">
    <property type="entry name" value="FES CLUSTER ASSEMBLY PROTEIN SUF"/>
    <property type="match status" value="1"/>
</dbReference>
<evidence type="ECO:0000313" key="2">
    <source>
        <dbReference type="Proteomes" id="UP000284452"/>
    </source>
</evidence>
<comment type="caution">
    <text evidence="1">The sequence shown here is derived from an EMBL/GenBank/DDBJ whole genome shotgun (WGS) entry which is preliminary data.</text>
</comment>
<dbReference type="InterPro" id="IPR037284">
    <property type="entry name" value="SUF_FeS_clus_asmbl_SufBD_sf"/>
</dbReference>
<proteinExistence type="predicted"/>
<reference evidence="1 2" key="1">
    <citation type="submission" date="2017-10" db="EMBL/GenBank/DDBJ databases">
        <authorList>
            <person name="Sibley D."/>
            <person name="Venepally P."/>
            <person name="Karamycheva S."/>
            <person name="Hadjithomas M."/>
            <person name="Khan A."/>
            <person name="Brunk B."/>
            <person name="Roos D."/>
            <person name="Caler E."/>
            <person name="Lorenzi H."/>
        </authorList>
    </citation>
    <scope>NUCLEOTIDE SEQUENCE [LARGE SCALE GENOMIC DNA]</scope>
    <source>
        <strain evidence="1 2">CAST</strain>
    </source>
</reference>
<dbReference type="PANTHER" id="PTHR30508:SF1">
    <property type="entry name" value="UPF0051 PROTEIN ABCI8, CHLOROPLASTIC-RELATED"/>
    <property type="match status" value="1"/>
</dbReference>
<dbReference type="SUPFAM" id="SSF101960">
    <property type="entry name" value="Stabilizer of iron transporter SufD"/>
    <property type="match status" value="1"/>
</dbReference>
<feature type="non-terminal residue" evidence="1">
    <location>
        <position position="1"/>
    </location>
</feature>
<evidence type="ECO:0000313" key="1">
    <source>
        <dbReference type="EMBL" id="RQX66441.1"/>
    </source>
</evidence>
<protein>
    <submittedName>
        <fullName evidence="1">Putative ycf24 family protein</fullName>
    </submittedName>
</protein>
<organism evidence="1 2">
    <name type="scientific">Toxoplasma gondii CAST</name>
    <dbReference type="NCBI Taxonomy" id="943122"/>
    <lineage>
        <taxon>Eukaryota</taxon>
        <taxon>Sar</taxon>
        <taxon>Alveolata</taxon>
        <taxon>Apicomplexa</taxon>
        <taxon>Conoidasida</taxon>
        <taxon>Coccidia</taxon>
        <taxon>Eucoccidiorida</taxon>
        <taxon>Eimeriorina</taxon>
        <taxon>Sarcocystidae</taxon>
        <taxon>Toxoplasma</taxon>
    </lineage>
</organism>
<dbReference type="VEuPathDB" id="ToxoDB:TGCAST_300650"/>
<dbReference type="GO" id="GO:0016226">
    <property type="term" value="P:iron-sulfur cluster assembly"/>
    <property type="evidence" value="ECO:0007669"/>
    <property type="project" value="InterPro"/>
</dbReference>
<name>A0A425HL45_TOXGO</name>
<gene>
    <name evidence="1" type="ORF">TGCAST_300650</name>
</gene>
<sequence>LLIGCNAFTATIPYTIINNFSAYINQEATISKLELDFLFFLLHRGLNLKSTLMILIYGYCYNICSKISFELELEVPLLIVARAQKLFY</sequence>
<dbReference type="AlphaFoldDB" id="A0A425HL45"/>